<keyword evidence="4" id="KW-1185">Reference proteome</keyword>
<sequence length="224" mass="24838">MDNQEKISRKNKTSSAPNIKEKNATKKINPLPKSTVWKVLFLVLLAFNLAVVLFVGVRATSFRDEAILSRTQATSKNQSVATVTSTTQELNQLIATYINANQSKNSDLTYKFYISQEQAVLNMTYKVLGTKIPIYIYFEPLALSDGSISLNVTSISAGTLGLPTKEILQLLKSYNLPTFVEIKSSSSQLVIHLDQIKVAGGFYLKSNQIDLTAGKFSFDLMKKN</sequence>
<accession>A0A7X1ZBA9</accession>
<evidence type="ECO:0000256" key="1">
    <source>
        <dbReference type="SAM" id="MobiDB-lite"/>
    </source>
</evidence>
<dbReference type="Proteomes" id="UP000439550">
    <property type="component" value="Unassembled WGS sequence"/>
</dbReference>
<proteinExistence type="predicted"/>
<dbReference type="AlphaFoldDB" id="A0A7X1ZBA9"/>
<evidence type="ECO:0000313" key="4">
    <source>
        <dbReference type="Proteomes" id="UP000439550"/>
    </source>
</evidence>
<dbReference type="EMBL" id="WITJ01000012">
    <property type="protein sequence ID" value="MQW40157.1"/>
    <property type="molecule type" value="Genomic_DNA"/>
</dbReference>
<evidence type="ECO:0000313" key="3">
    <source>
        <dbReference type="EMBL" id="MQW40157.1"/>
    </source>
</evidence>
<comment type="caution">
    <text evidence="3">The sequence shown here is derived from an EMBL/GenBank/DDBJ whole genome shotgun (WGS) entry which is preliminary data.</text>
</comment>
<dbReference type="RefSeq" id="WP_153496814.1">
    <property type="nucleotide sequence ID" value="NZ_CAXYUY010000003.1"/>
</dbReference>
<feature type="region of interest" description="Disordered" evidence="1">
    <location>
        <begin position="1"/>
        <end position="21"/>
    </location>
</feature>
<dbReference type="Pfam" id="PF09911">
    <property type="entry name" value="DUF2140"/>
    <property type="match status" value="1"/>
</dbReference>
<keyword evidence="2" id="KW-0472">Membrane</keyword>
<protein>
    <submittedName>
        <fullName evidence="3">DUF2140 family protein</fullName>
    </submittedName>
</protein>
<organism evidence="3 4">
    <name type="scientific">Lactococcus hircilactis</name>
    <dbReference type="NCBI Taxonomy" id="1494462"/>
    <lineage>
        <taxon>Bacteria</taxon>
        <taxon>Bacillati</taxon>
        <taxon>Bacillota</taxon>
        <taxon>Bacilli</taxon>
        <taxon>Lactobacillales</taxon>
        <taxon>Streptococcaceae</taxon>
        <taxon>Lactococcus</taxon>
    </lineage>
</organism>
<keyword evidence="2" id="KW-1133">Transmembrane helix</keyword>
<reference evidence="3 4" key="1">
    <citation type="submission" date="2019-10" db="EMBL/GenBank/DDBJ databases">
        <authorList>
            <person name="Dong K."/>
        </authorList>
    </citation>
    <scope>NUCLEOTIDE SEQUENCE [LARGE SCALE GENOMIC DNA]</scope>
    <source>
        <strain evidence="3 4">DSM 28960</strain>
    </source>
</reference>
<name>A0A7X1ZBA9_9LACT</name>
<gene>
    <name evidence="3" type="ORF">GHI93_09485</name>
</gene>
<dbReference type="OrthoDB" id="2241695at2"/>
<dbReference type="InterPro" id="IPR018672">
    <property type="entry name" value="DUF2140"/>
</dbReference>
<evidence type="ECO:0000256" key="2">
    <source>
        <dbReference type="SAM" id="Phobius"/>
    </source>
</evidence>
<feature type="transmembrane region" description="Helical" evidence="2">
    <location>
        <begin position="36"/>
        <end position="57"/>
    </location>
</feature>
<keyword evidence="2" id="KW-0812">Transmembrane</keyword>